<evidence type="ECO:0000259" key="1">
    <source>
        <dbReference type="SMART" id="SM00867"/>
    </source>
</evidence>
<feature type="domain" description="Lipid/polyisoprenoid-binding YceI-like" evidence="1">
    <location>
        <begin position="43"/>
        <end position="216"/>
    </location>
</feature>
<comment type="caution">
    <text evidence="2">The sequence shown here is derived from an EMBL/GenBank/DDBJ whole genome shotgun (WGS) entry which is preliminary data.</text>
</comment>
<evidence type="ECO:0000313" key="2">
    <source>
        <dbReference type="EMBL" id="MFD0993737.1"/>
    </source>
</evidence>
<accession>A0ABW3JWL4</accession>
<organism evidence="2 3">
    <name type="scientific">Tenacibaculum geojense</name>
    <dbReference type="NCBI Taxonomy" id="915352"/>
    <lineage>
        <taxon>Bacteria</taxon>
        <taxon>Pseudomonadati</taxon>
        <taxon>Bacteroidota</taxon>
        <taxon>Flavobacteriia</taxon>
        <taxon>Flavobacteriales</taxon>
        <taxon>Flavobacteriaceae</taxon>
        <taxon>Tenacibaculum</taxon>
    </lineage>
</organism>
<gene>
    <name evidence="2" type="ORF">ACFQ1U_11020</name>
</gene>
<dbReference type="EMBL" id="JBHTJR010000051">
    <property type="protein sequence ID" value="MFD0993737.1"/>
    <property type="molecule type" value="Genomic_DNA"/>
</dbReference>
<dbReference type="RefSeq" id="WP_386108296.1">
    <property type="nucleotide sequence ID" value="NZ_JBHTJR010000051.1"/>
</dbReference>
<dbReference type="InterPro" id="IPR007372">
    <property type="entry name" value="Lipid/polyisoprenoid-bd_YceI"/>
</dbReference>
<dbReference type="SMART" id="SM00867">
    <property type="entry name" value="YceI"/>
    <property type="match status" value="1"/>
</dbReference>
<proteinExistence type="predicted"/>
<dbReference type="PROSITE" id="PS51257">
    <property type="entry name" value="PROKAR_LIPOPROTEIN"/>
    <property type="match status" value="1"/>
</dbReference>
<dbReference type="Pfam" id="PF04264">
    <property type="entry name" value="YceI"/>
    <property type="match status" value="1"/>
</dbReference>
<dbReference type="PANTHER" id="PTHR34406">
    <property type="entry name" value="PROTEIN YCEI"/>
    <property type="match status" value="1"/>
</dbReference>
<keyword evidence="3" id="KW-1185">Reference proteome</keyword>
<protein>
    <submittedName>
        <fullName evidence="2">YceI family protein</fullName>
    </submittedName>
</protein>
<evidence type="ECO:0000313" key="3">
    <source>
        <dbReference type="Proteomes" id="UP001597062"/>
    </source>
</evidence>
<dbReference type="SUPFAM" id="SSF101874">
    <property type="entry name" value="YceI-like"/>
    <property type="match status" value="1"/>
</dbReference>
<name>A0ABW3JWL4_9FLAO</name>
<dbReference type="Proteomes" id="UP001597062">
    <property type="component" value="Unassembled WGS sequence"/>
</dbReference>
<sequence length="217" mass="23682">MKKVILLVAVVATTLISCKGEKKEKVETNEEVKVEETVAEVAEAKVDNVDTANSFLTWKGTKPTGAHNGTVALKSGSLVVENGEVKSGEFIVDLNAITCLDIEDAETNQKLVGHLKAADFFDVATYPTAKFVIASVENNEGKLAVTGNLTVKDVTKSITIPATLTEADGVYTFKSDTFNIDRSEFNIKYASKKFFDNLKDKFIDDLVEMSFEVKTVK</sequence>
<dbReference type="PANTHER" id="PTHR34406:SF1">
    <property type="entry name" value="PROTEIN YCEI"/>
    <property type="match status" value="1"/>
</dbReference>
<dbReference type="Gene3D" id="2.40.128.110">
    <property type="entry name" value="Lipid/polyisoprenoid-binding, YceI-like"/>
    <property type="match status" value="1"/>
</dbReference>
<dbReference type="InterPro" id="IPR036761">
    <property type="entry name" value="TTHA0802/YceI-like_sf"/>
</dbReference>
<reference evidence="3" key="1">
    <citation type="journal article" date="2019" name="Int. J. Syst. Evol. Microbiol.">
        <title>The Global Catalogue of Microorganisms (GCM) 10K type strain sequencing project: providing services to taxonomists for standard genome sequencing and annotation.</title>
        <authorList>
            <consortium name="The Broad Institute Genomics Platform"/>
            <consortium name="The Broad Institute Genome Sequencing Center for Infectious Disease"/>
            <person name="Wu L."/>
            <person name="Ma J."/>
        </authorList>
    </citation>
    <scope>NUCLEOTIDE SEQUENCE [LARGE SCALE GENOMIC DNA]</scope>
    <source>
        <strain evidence="3">CCUG 60527</strain>
    </source>
</reference>